<dbReference type="Pfam" id="PF00069">
    <property type="entry name" value="Pkinase"/>
    <property type="match status" value="1"/>
</dbReference>
<dbReference type="GO" id="GO:0043539">
    <property type="term" value="F:protein serine/threonine kinase activator activity"/>
    <property type="evidence" value="ECO:0007669"/>
    <property type="project" value="InterPro"/>
</dbReference>
<name>A0A8H4F5F6_MUCCL</name>
<dbReference type="SMART" id="SM00220">
    <property type="entry name" value="S_TKc"/>
    <property type="match status" value="1"/>
</dbReference>
<dbReference type="Gene3D" id="1.10.510.10">
    <property type="entry name" value="Transferase(Phosphotransferase) domain 1"/>
    <property type="match status" value="1"/>
</dbReference>
<evidence type="ECO:0000256" key="2">
    <source>
        <dbReference type="PROSITE-ProRule" id="PRU10141"/>
    </source>
</evidence>
<keyword evidence="2" id="KW-0067">ATP-binding</keyword>
<feature type="region of interest" description="Disordered" evidence="3">
    <location>
        <begin position="384"/>
        <end position="445"/>
    </location>
</feature>
<reference evidence="5 6" key="1">
    <citation type="submission" date="2019-09" db="EMBL/GenBank/DDBJ databases">
        <authorList>
            <consortium name="DOE Joint Genome Institute"/>
            <person name="Mondo S.J."/>
            <person name="Navarro-Mendoza M.I."/>
            <person name="Perez-Arques C."/>
            <person name="Panchal S."/>
            <person name="Nicolas F.E."/>
            <person name="Ganguly P."/>
            <person name="Pangilinan J."/>
            <person name="Grigoriev I."/>
            <person name="Heitman J."/>
            <person name="Sanya K."/>
            <person name="Garre V."/>
        </authorList>
    </citation>
    <scope>NUCLEOTIDE SEQUENCE [LARGE SCALE GENOMIC DNA]</scope>
    <source>
        <strain evidence="5 6">MU402</strain>
    </source>
</reference>
<feature type="region of interest" description="Disordered" evidence="3">
    <location>
        <begin position="1"/>
        <end position="52"/>
    </location>
</feature>
<dbReference type="Proteomes" id="UP000469890">
    <property type="component" value="Unassembled WGS sequence"/>
</dbReference>
<evidence type="ECO:0000313" key="6">
    <source>
        <dbReference type="Proteomes" id="UP000469890"/>
    </source>
</evidence>
<dbReference type="GO" id="GO:0005524">
    <property type="term" value="F:ATP binding"/>
    <property type="evidence" value="ECO:0007669"/>
    <property type="project" value="UniProtKB-UniRule"/>
</dbReference>
<feature type="region of interest" description="Disordered" evidence="3">
    <location>
        <begin position="892"/>
        <end position="950"/>
    </location>
</feature>
<dbReference type="PANTHER" id="PTHR48014:SF21">
    <property type="entry name" value="SERINE_THREONINE-PROTEIN KINASE FRAY2"/>
    <property type="match status" value="1"/>
</dbReference>
<dbReference type="GO" id="GO:0004672">
    <property type="term" value="F:protein kinase activity"/>
    <property type="evidence" value="ECO:0007669"/>
    <property type="project" value="InterPro"/>
</dbReference>
<feature type="region of interest" description="Disordered" evidence="3">
    <location>
        <begin position="803"/>
        <end position="836"/>
    </location>
</feature>
<feature type="domain" description="Protein kinase" evidence="4">
    <location>
        <begin position="99"/>
        <end position="358"/>
    </location>
</feature>
<evidence type="ECO:0000256" key="1">
    <source>
        <dbReference type="ARBA" id="ARBA00008874"/>
    </source>
</evidence>
<evidence type="ECO:0000256" key="3">
    <source>
        <dbReference type="SAM" id="MobiDB-lite"/>
    </source>
</evidence>
<protein>
    <submittedName>
        <fullName evidence="5">Kinase-like domain-containing protein</fullName>
    </submittedName>
</protein>
<feature type="compositionally biased region" description="Basic and acidic residues" evidence="3">
    <location>
        <begin position="977"/>
        <end position="991"/>
    </location>
</feature>
<feature type="compositionally biased region" description="Polar residues" evidence="3">
    <location>
        <begin position="892"/>
        <end position="903"/>
    </location>
</feature>
<proteinExistence type="inferred from homology"/>
<dbReference type="InterPro" id="IPR000719">
    <property type="entry name" value="Prot_kinase_dom"/>
</dbReference>
<feature type="compositionally biased region" description="Polar residues" evidence="3">
    <location>
        <begin position="719"/>
        <end position="760"/>
    </location>
</feature>
<comment type="caution">
    <text evidence="5">The sequence shown here is derived from an EMBL/GenBank/DDBJ whole genome shotgun (WGS) entry which is preliminary data.</text>
</comment>
<feature type="compositionally biased region" description="Basic and acidic residues" evidence="3">
    <location>
        <begin position="707"/>
        <end position="718"/>
    </location>
</feature>
<evidence type="ECO:0000313" key="5">
    <source>
        <dbReference type="EMBL" id="KAF1807062.1"/>
    </source>
</evidence>
<feature type="compositionally biased region" description="Polar residues" evidence="3">
    <location>
        <begin position="1041"/>
        <end position="1055"/>
    </location>
</feature>
<comment type="similarity">
    <text evidence="1">Belongs to the protein kinase superfamily. STE Ser/Thr protein kinase family. STE20 subfamily.</text>
</comment>
<dbReference type="InterPro" id="IPR017441">
    <property type="entry name" value="Protein_kinase_ATP_BS"/>
</dbReference>
<feature type="compositionally biased region" description="Basic and acidic residues" evidence="3">
    <location>
        <begin position="904"/>
        <end position="920"/>
    </location>
</feature>
<organism evidence="5 6">
    <name type="scientific">Mucor circinelloides f. lusitanicus</name>
    <name type="common">Mucor racemosus var. lusitanicus</name>
    <dbReference type="NCBI Taxonomy" id="29924"/>
    <lineage>
        <taxon>Eukaryota</taxon>
        <taxon>Fungi</taxon>
        <taxon>Fungi incertae sedis</taxon>
        <taxon>Mucoromycota</taxon>
        <taxon>Mucoromycotina</taxon>
        <taxon>Mucoromycetes</taxon>
        <taxon>Mucorales</taxon>
        <taxon>Mucorineae</taxon>
        <taxon>Mucoraceae</taxon>
        <taxon>Mucor</taxon>
    </lineage>
</organism>
<feature type="compositionally biased region" description="Polar residues" evidence="3">
    <location>
        <begin position="560"/>
        <end position="586"/>
    </location>
</feature>
<accession>A0A8H4F5F6</accession>
<feature type="compositionally biased region" description="Low complexity" evidence="3">
    <location>
        <begin position="31"/>
        <end position="44"/>
    </location>
</feature>
<dbReference type="PROSITE" id="PS50011">
    <property type="entry name" value="PROTEIN_KINASE_DOM"/>
    <property type="match status" value="1"/>
</dbReference>
<dbReference type="PANTHER" id="PTHR48014">
    <property type="entry name" value="SERINE/THREONINE-PROTEIN KINASE FRAY2"/>
    <property type="match status" value="1"/>
</dbReference>
<dbReference type="FunFam" id="1.10.510.10:FF:000947">
    <property type="entry name" value="serine/threonine-protein kinase OSR1"/>
    <property type="match status" value="1"/>
</dbReference>
<feature type="region of interest" description="Disordered" evidence="3">
    <location>
        <begin position="458"/>
        <end position="478"/>
    </location>
</feature>
<keyword evidence="5" id="KW-0418">Kinase</keyword>
<dbReference type="Gene3D" id="3.30.200.20">
    <property type="entry name" value="Phosphorylase Kinase, domain 1"/>
    <property type="match status" value="1"/>
</dbReference>
<feature type="compositionally biased region" description="Low complexity" evidence="3">
    <location>
        <begin position="993"/>
        <end position="1014"/>
    </location>
</feature>
<keyword evidence="2" id="KW-0547">Nucleotide-binding</keyword>
<sequence>MSQKPSSSPSPFLHNIDRSRPRSNSVIRLMSSQNPSSSSPTQQSKNFKRSMSVSEGLHVRLPTLHHTETEPFPYSPVTQQTTNNICPSESNWANKYEDFDIGKPIGYGSSAVVYEAIYRPLKKRVAVKMIDLDMFERNQIDELRRETALMALSKHPNVLRVYGSFVNGSKLYIVTPYLAAGSCLDIMKTTFPDGLDEVSIATILRQALEGLIYLHKNGHIHRDVKAGNLLMDQQGTVLLADFGVSSSLAENGDVRKTFVGTPCWMAPEVMEQAGYDYKADIWSFGITSLELATGHAPFAKFPPMKVLMMTLSNAPPTLDREGGKHKYSRAFKDMIDSCLQKDPNKRPSAEKLIQHPFFKQAKKRDYLTKSILAYVLPLDQRPHKKVPQKHISFESTEQWDFDTQSDDEDKSEGDPAAKHAAPPVITTTTAEKTDIPPPSTPLERSKSMVQFEECPKPVHADKTKSTTASPAIETSAEQPPIKKHISFGDAVIRDPPVRSIMSPVVESPNPVHSPLHNAPFVSMDAAAAAAATPTAYAPPTLSSAPTSKKSRFVIEDSTPAPHTSTSISPVSDSPISLSNASPSDNHNGVGLGISTTQAAAAAPGNANTIPGASSTLTPTAANVAAAAAVAANISSNNNTLQEGEFKKGRFSVNQTPVRSNTPALEEAPTSNSSPGSNQHGSSDKFTSHPPSDLKSISMSRAASQDSFQERKSRFEVKHSNNSGPSMNLTASVASTPIEPSTPLQSLPLTRENSNASALSRDSSINNKISRFSIEKPEAVGPYCELPAAVASAMSPECRKKGRFELTGGSNTTGDALKDKEHLESPQSTVAPSPAISPCNSLQRGQAHRILDNSMPHMIYAHMESLIKQTEVQKNMLNDLLATMPFMYNQHPPSSGGSILTRTRTVSDTKKPALSHNEDFYQRAPASGVNHAPATVQQQPSAQQPQQQPVSLSTDINNTIEHLQQLLLLSSKEKEKLARENESLKREVERLRRSQQQPLPSSNQQPSQSQQQQQSILMKKPSIDSPSSYQQSEKTSLVAPEATNTPANTNQQDKAL</sequence>
<dbReference type="AlphaFoldDB" id="A0A8H4F5F6"/>
<keyword evidence="5" id="KW-0808">Transferase</keyword>
<feature type="compositionally biased region" description="Polar residues" evidence="3">
    <location>
        <begin position="1023"/>
        <end position="1034"/>
    </location>
</feature>
<evidence type="ECO:0000259" key="4">
    <source>
        <dbReference type="PROSITE" id="PS50011"/>
    </source>
</evidence>
<dbReference type="EMBL" id="JAAECE010000001">
    <property type="protein sequence ID" value="KAF1807062.1"/>
    <property type="molecule type" value="Genomic_DNA"/>
</dbReference>
<feature type="region of interest" description="Disordered" evidence="3">
    <location>
        <begin position="977"/>
        <end position="1055"/>
    </location>
</feature>
<gene>
    <name evidence="5" type="ORF">FB192DRAFT_1353633</name>
</gene>
<dbReference type="SUPFAM" id="SSF56112">
    <property type="entry name" value="Protein kinase-like (PK-like)"/>
    <property type="match status" value="1"/>
</dbReference>
<feature type="compositionally biased region" description="Polar residues" evidence="3">
    <location>
        <begin position="694"/>
        <end position="706"/>
    </location>
</feature>
<feature type="binding site" evidence="2">
    <location>
        <position position="128"/>
    </location>
    <ligand>
        <name>ATP</name>
        <dbReference type="ChEBI" id="CHEBI:30616"/>
    </ligand>
</feature>
<feature type="compositionally biased region" description="Low complexity" evidence="3">
    <location>
        <begin position="931"/>
        <end position="950"/>
    </location>
</feature>
<dbReference type="PROSITE" id="PS00107">
    <property type="entry name" value="PROTEIN_KINASE_ATP"/>
    <property type="match status" value="1"/>
</dbReference>
<feature type="compositionally biased region" description="Acidic residues" evidence="3">
    <location>
        <begin position="397"/>
        <end position="411"/>
    </location>
</feature>
<feature type="region of interest" description="Disordered" evidence="3">
    <location>
        <begin position="557"/>
        <end position="591"/>
    </location>
</feature>
<feature type="region of interest" description="Disordered" evidence="3">
    <location>
        <begin position="644"/>
        <end position="760"/>
    </location>
</feature>
<feature type="compositionally biased region" description="Polar residues" evidence="3">
    <location>
        <begin position="1"/>
        <end position="10"/>
    </location>
</feature>
<dbReference type="InterPro" id="IPR047173">
    <property type="entry name" value="STRAD_A/B-like"/>
</dbReference>
<dbReference type="InterPro" id="IPR011009">
    <property type="entry name" value="Kinase-like_dom_sf"/>
</dbReference>
<feature type="compositionally biased region" description="Polar residues" evidence="3">
    <location>
        <begin position="651"/>
        <end position="680"/>
    </location>
</feature>